<dbReference type="AlphaFoldDB" id="A0A4U6SXY9"/>
<evidence type="ECO:0000313" key="3">
    <source>
        <dbReference type="Proteomes" id="UP000298652"/>
    </source>
</evidence>
<evidence type="ECO:0008006" key="4">
    <source>
        <dbReference type="Google" id="ProtNLM"/>
    </source>
</evidence>
<keyword evidence="1" id="KW-0732">Signal</keyword>
<evidence type="ECO:0000313" key="2">
    <source>
        <dbReference type="EMBL" id="TKV92973.1"/>
    </source>
</evidence>
<dbReference type="Proteomes" id="UP000298652">
    <property type="component" value="Chromosome 9"/>
</dbReference>
<keyword evidence="3" id="KW-1185">Reference proteome</keyword>
<protein>
    <recommendedName>
        <fullName evidence="4">Secreted protein</fullName>
    </recommendedName>
</protein>
<evidence type="ECO:0000256" key="1">
    <source>
        <dbReference type="SAM" id="SignalP"/>
    </source>
</evidence>
<dbReference type="EMBL" id="CM016560">
    <property type="protein sequence ID" value="TKV92973.1"/>
    <property type="molecule type" value="Genomic_DNA"/>
</dbReference>
<feature type="chain" id="PRO_5020319896" description="Secreted protein" evidence="1">
    <location>
        <begin position="33"/>
        <end position="78"/>
    </location>
</feature>
<gene>
    <name evidence="2" type="ORF">SEVIR_9G196466v2</name>
</gene>
<reference evidence="2" key="1">
    <citation type="submission" date="2019-03" db="EMBL/GenBank/DDBJ databases">
        <title>WGS assembly of Setaria viridis.</title>
        <authorList>
            <person name="Huang P."/>
            <person name="Jenkins J."/>
            <person name="Grimwood J."/>
            <person name="Barry K."/>
            <person name="Healey A."/>
            <person name="Mamidi S."/>
            <person name="Sreedasyam A."/>
            <person name="Shu S."/>
            <person name="Feldman M."/>
            <person name="Wu J."/>
            <person name="Yu Y."/>
            <person name="Chen C."/>
            <person name="Johnson J."/>
            <person name="Rokhsar D."/>
            <person name="Baxter I."/>
            <person name="Schmutz J."/>
            <person name="Brutnell T."/>
            <person name="Kellogg E."/>
        </authorList>
    </citation>
    <scope>NUCLEOTIDE SEQUENCE [LARGE SCALE GENOMIC DNA]</scope>
</reference>
<dbReference type="Gramene" id="TKV92973">
    <property type="protein sequence ID" value="TKV92973"/>
    <property type="gene ID" value="SEVIR_9G196466v2"/>
</dbReference>
<organism evidence="2 3">
    <name type="scientific">Setaria viridis</name>
    <name type="common">Green bristlegrass</name>
    <name type="synonym">Setaria italica subsp. viridis</name>
    <dbReference type="NCBI Taxonomy" id="4556"/>
    <lineage>
        <taxon>Eukaryota</taxon>
        <taxon>Viridiplantae</taxon>
        <taxon>Streptophyta</taxon>
        <taxon>Embryophyta</taxon>
        <taxon>Tracheophyta</taxon>
        <taxon>Spermatophyta</taxon>
        <taxon>Magnoliopsida</taxon>
        <taxon>Liliopsida</taxon>
        <taxon>Poales</taxon>
        <taxon>Poaceae</taxon>
        <taxon>PACMAD clade</taxon>
        <taxon>Panicoideae</taxon>
        <taxon>Panicodae</taxon>
        <taxon>Paniceae</taxon>
        <taxon>Cenchrinae</taxon>
        <taxon>Setaria</taxon>
    </lineage>
</organism>
<name>A0A4U6SXY9_SETVI</name>
<sequence length="78" mass="9026">MFFLCIRQMIKLWCYCVLLWWITVNMLPCLHTQQQEVSSGCWRFGAPAGGDDHIWKGSTNNQNGTCRRRQWTCGSLAA</sequence>
<accession>A0A4U6SXY9</accession>
<proteinExistence type="predicted"/>
<feature type="signal peptide" evidence="1">
    <location>
        <begin position="1"/>
        <end position="32"/>
    </location>
</feature>